<feature type="domain" description="Knr4/Smi1-like" evidence="1">
    <location>
        <begin position="4"/>
        <end position="131"/>
    </location>
</feature>
<dbReference type="EMBL" id="CP011542">
    <property type="protein sequence ID" value="AKK04655.1"/>
    <property type="molecule type" value="Genomic_DNA"/>
</dbReference>
<dbReference type="Proteomes" id="UP000035199">
    <property type="component" value="Chromosome"/>
</dbReference>
<dbReference type="PATRIC" id="fig|571915.4.peg.318"/>
<evidence type="ECO:0000259" key="1">
    <source>
        <dbReference type="SMART" id="SM00860"/>
    </source>
</evidence>
<keyword evidence="3" id="KW-1185">Reference proteome</keyword>
<evidence type="ECO:0000313" key="2">
    <source>
        <dbReference type="EMBL" id="AKK04655.1"/>
    </source>
</evidence>
<reference evidence="2 3" key="1">
    <citation type="journal article" date="2015" name="Genome Announc.">
        <title>Complete Genome Sequence of the Type Strain Corynebacterium mustelae DSM 45274, Isolated from Various Tissues of a Male Ferret with Lethal Sepsis.</title>
        <authorList>
            <person name="Ruckert C."/>
            <person name="Eimer J."/>
            <person name="Winkler A."/>
            <person name="Tauch A."/>
        </authorList>
    </citation>
    <scope>NUCLEOTIDE SEQUENCE [LARGE SCALE GENOMIC DNA]</scope>
    <source>
        <strain evidence="2 3">DSM 45274</strain>
    </source>
</reference>
<protein>
    <submittedName>
        <fullName evidence="2">Putative glucan synthasis protein</fullName>
    </submittedName>
</protein>
<dbReference type="AlphaFoldDB" id="A0A0G3GVX4"/>
<dbReference type="OrthoDB" id="1353528at2"/>
<sequence>MTLPTTEFYVDRAARELQVVFPPDYRRFLLERNGGEVQPVFAENDEDFGPFIFFPVFDDSDRRHATKTADHLVANHRSAAEWVDFPEAALAIGEEDGTGNYFVLLDTGAGLTDTIYHWDHESGEVVKFADSITAFEQLTEIPINWW</sequence>
<accession>A0A0G3GVX4</accession>
<dbReference type="Pfam" id="PF09346">
    <property type="entry name" value="SMI1_KNR4"/>
    <property type="match status" value="1"/>
</dbReference>
<proteinExistence type="predicted"/>
<evidence type="ECO:0000313" key="3">
    <source>
        <dbReference type="Proteomes" id="UP000035199"/>
    </source>
</evidence>
<dbReference type="SMART" id="SM00860">
    <property type="entry name" value="SMI1_KNR4"/>
    <property type="match status" value="1"/>
</dbReference>
<dbReference type="Gene3D" id="3.40.1580.10">
    <property type="entry name" value="SMI1/KNR4-like"/>
    <property type="match status" value="1"/>
</dbReference>
<dbReference type="SUPFAM" id="SSF160631">
    <property type="entry name" value="SMI1/KNR4-like"/>
    <property type="match status" value="1"/>
</dbReference>
<dbReference type="RefSeq" id="WP_052844466.1">
    <property type="nucleotide sequence ID" value="NZ_CP011542.1"/>
</dbReference>
<name>A0A0G3GVX4_9CORY</name>
<reference evidence="3" key="2">
    <citation type="submission" date="2015-05" db="EMBL/GenBank/DDBJ databases">
        <title>Complete genome sequence of Corynebacterium mustelae DSM 45274, isolated from various tissues of a male ferret with lethal sepsis.</title>
        <authorList>
            <person name="Ruckert C."/>
            <person name="Albersmeier A."/>
            <person name="Winkler A."/>
            <person name="Tauch A."/>
        </authorList>
    </citation>
    <scope>NUCLEOTIDE SEQUENCE [LARGE SCALE GENOMIC DNA]</scope>
    <source>
        <strain evidence="3">DSM 45274</strain>
    </source>
</reference>
<dbReference type="InterPro" id="IPR037883">
    <property type="entry name" value="Knr4/Smi1-like_sf"/>
</dbReference>
<organism evidence="2 3">
    <name type="scientific">Corynebacterium mustelae</name>
    <dbReference type="NCBI Taxonomy" id="571915"/>
    <lineage>
        <taxon>Bacteria</taxon>
        <taxon>Bacillati</taxon>
        <taxon>Actinomycetota</taxon>
        <taxon>Actinomycetes</taxon>
        <taxon>Mycobacteriales</taxon>
        <taxon>Corynebacteriaceae</taxon>
        <taxon>Corynebacterium</taxon>
    </lineage>
</organism>
<dbReference type="InterPro" id="IPR018958">
    <property type="entry name" value="Knr4/Smi1-like_dom"/>
</dbReference>
<gene>
    <name evidence="2" type="ORF">CMUST_01530</name>
</gene>
<dbReference type="KEGG" id="cmv:CMUST_01530"/>